<dbReference type="Proteomes" id="UP000011134">
    <property type="component" value="Unassembled WGS sequence"/>
</dbReference>
<reference evidence="1 2" key="1">
    <citation type="submission" date="2012-12" db="EMBL/GenBank/DDBJ databases">
        <title>Genome Assembly of Photobacterium sp. AK15.</title>
        <authorList>
            <person name="Khatri I."/>
            <person name="Vaidya B."/>
            <person name="Srinivas T.N.R."/>
            <person name="Subramanian S."/>
            <person name="Pinnaka A."/>
        </authorList>
    </citation>
    <scope>NUCLEOTIDE SEQUENCE [LARGE SCALE GENOMIC DNA]</scope>
    <source>
        <strain evidence="1 2">AK15</strain>
    </source>
</reference>
<proteinExistence type="predicted"/>
<name>L8JEG4_9GAMM</name>
<evidence type="ECO:0000313" key="2">
    <source>
        <dbReference type="Proteomes" id="UP000011134"/>
    </source>
</evidence>
<dbReference type="PATRIC" id="fig|1056511.3.peg.2365"/>
<gene>
    <name evidence="1" type="ORF">C942_00873</name>
</gene>
<sequence>MNAQNSDKLQEMMLIHTKSDGKISKRLRSTLFVIHLSVSLLDLHMSTIPGHPGPNRETLDA</sequence>
<evidence type="ECO:0000313" key="1">
    <source>
        <dbReference type="EMBL" id="ELR65787.1"/>
    </source>
</evidence>
<dbReference type="AlphaFoldDB" id="L8JEG4"/>
<dbReference type="EMBL" id="AMZO01000016">
    <property type="protein sequence ID" value="ELR65787.1"/>
    <property type="molecule type" value="Genomic_DNA"/>
</dbReference>
<accession>L8JEG4</accession>
<organism evidence="1 2">
    <name type="scientific">Photobacterium marinum</name>
    <dbReference type="NCBI Taxonomy" id="1056511"/>
    <lineage>
        <taxon>Bacteria</taxon>
        <taxon>Pseudomonadati</taxon>
        <taxon>Pseudomonadota</taxon>
        <taxon>Gammaproteobacteria</taxon>
        <taxon>Vibrionales</taxon>
        <taxon>Vibrionaceae</taxon>
        <taxon>Photobacterium</taxon>
    </lineage>
</organism>
<protein>
    <submittedName>
        <fullName evidence="1">Uncharacterized protein</fullName>
    </submittedName>
</protein>
<keyword evidence="2" id="KW-1185">Reference proteome</keyword>
<comment type="caution">
    <text evidence="1">The sequence shown here is derived from an EMBL/GenBank/DDBJ whole genome shotgun (WGS) entry which is preliminary data.</text>
</comment>